<proteinExistence type="predicted"/>
<name>A0A6J5PHU2_9CAUD</name>
<reference evidence="1" key="1">
    <citation type="submission" date="2020-04" db="EMBL/GenBank/DDBJ databases">
        <authorList>
            <person name="Chiriac C."/>
            <person name="Salcher M."/>
            <person name="Ghai R."/>
            <person name="Kavagutti S V."/>
        </authorList>
    </citation>
    <scope>NUCLEOTIDE SEQUENCE</scope>
</reference>
<gene>
    <name evidence="1" type="ORF">UFOVP580_26</name>
</gene>
<sequence>MKSILFTLVAMVTLLAIAAIFVPSFKAALISATKAVGHRLNDAIFLLQVRTGTVMPLVTLLRPYGGYQAGQSVGFTGSTEAALVASGQATNATTVTAGPLTTNQPAGVCAVVAGQGSVVITNPLITPQARVWAVISQATADTTATHVTRVVTVAGSMTIFVNANATANTQIDWSIGYSGSLSNPN</sequence>
<protein>
    <submittedName>
        <fullName evidence="1">Uncharacterized protein</fullName>
    </submittedName>
</protein>
<organism evidence="1">
    <name type="scientific">uncultured Caudovirales phage</name>
    <dbReference type="NCBI Taxonomy" id="2100421"/>
    <lineage>
        <taxon>Viruses</taxon>
        <taxon>Duplodnaviria</taxon>
        <taxon>Heunggongvirae</taxon>
        <taxon>Uroviricota</taxon>
        <taxon>Caudoviricetes</taxon>
        <taxon>Peduoviridae</taxon>
        <taxon>Maltschvirus</taxon>
        <taxon>Maltschvirus maltsch</taxon>
    </lineage>
</organism>
<dbReference type="EMBL" id="LR796832">
    <property type="protein sequence ID" value="CAB4168745.1"/>
    <property type="molecule type" value="Genomic_DNA"/>
</dbReference>
<evidence type="ECO:0000313" key="1">
    <source>
        <dbReference type="EMBL" id="CAB4168745.1"/>
    </source>
</evidence>
<accession>A0A6J5PHU2</accession>